<evidence type="ECO:0000313" key="1">
    <source>
        <dbReference type="EMBL" id="MFC4749328.1"/>
    </source>
</evidence>
<gene>
    <name evidence="1" type="ORF">ACFO5S_17895</name>
</gene>
<protein>
    <recommendedName>
        <fullName evidence="3">Type ISP restriction-modification enzyme LLaBIII C-terminal specificity domain-containing protein</fullName>
    </recommendedName>
</protein>
<evidence type="ECO:0008006" key="3">
    <source>
        <dbReference type="Google" id="ProtNLM"/>
    </source>
</evidence>
<sequence>MTTQYYLNRIKKSPPQQNIKYSDLVDLENIAFEISQNDTEISFTLNTFFQGSENKTTTINTEIVNLFAKYSGLVFLDEKETGNICFANSDEVRAEYRQSFTLFDFLDYIYAFVHSSLYRESREILIPSETILFWQMVKIGFALRKEIK</sequence>
<keyword evidence="2" id="KW-1185">Reference proteome</keyword>
<name>A0ABV9PGE0_9FLAO</name>
<comment type="caution">
    <text evidence="1">The sequence shown here is derived from an EMBL/GenBank/DDBJ whole genome shotgun (WGS) entry which is preliminary data.</text>
</comment>
<proteinExistence type="predicted"/>
<accession>A0ABV9PGE0</accession>
<reference evidence="2" key="1">
    <citation type="journal article" date="2019" name="Int. J. Syst. Evol. Microbiol.">
        <title>The Global Catalogue of Microorganisms (GCM) 10K type strain sequencing project: providing services to taxonomists for standard genome sequencing and annotation.</title>
        <authorList>
            <consortium name="The Broad Institute Genomics Platform"/>
            <consortium name="The Broad Institute Genome Sequencing Center for Infectious Disease"/>
            <person name="Wu L."/>
            <person name="Ma J."/>
        </authorList>
    </citation>
    <scope>NUCLEOTIDE SEQUENCE [LARGE SCALE GENOMIC DNA]</scope>
    <source>
        <strain evidence="2">WYCCWR 13023</strain>
    </source>
</reference>
<evidence type="ECO:0000313" key="2">
    <source>
        <dbReference type="Proteomes" id="UP001595935"/>
    </source>
</evidence>
<dbReference type="Proteomes" id="UP001595935">
    <property type="component" value="Unassembled WGS sequence"/>
</dbReference>
<dbReference type="RefSeq" id="WP_213259433.1">
    <property type="nucleotide sequence ID" value="NZ_JAGYWA010000007.1"/>
</dbReference>
<dbReference type="EMBL" id="JBHSGV010000007">
    <property type="protein sequence ID" value="MFC4749328.1"/>
    <property type="molecule type" value="Genomic_DNA"/>
</dbReference>
<organism evidence="1 2">
    <name type="scientific">Flavobacterium branchiicola</name>
    <dbReference type="NCBI Taxonomy" id="1114875"/>
    <lineage>
        <taxon>Bacteria</taxon>
        <taxon>Pseudomonadati</taxon>
        <taxon>Bacteroidota</taxon>
        <taxon>Flavobacteriia</taxon>
        <taxon>Flavobacteriales</taxon>
        <taxon>Flavobacteriaceae</taxon>
        <taxon>Flavobacterium</taxon>
    </lineage>
</organism>